<dbReference type="PANTHER" id="PTHR42905">
    <property type="entry name" value="PHOSPHOENOLPYRUVATE CARBOXYLASE"/>
    <property type="match status" value="1"/>
</dbReference>
<dbReference type="InterPro" id="IPR040442">
    <property type="entry name" value="Pyrv_kinase-like_dom_sf"/>
</dbReference>
<dbReference type="InterPro" id="IPR039556">
    <property type="entry name" value="ICL/PEPM"/>
</dbReference>
<dbReference type="EMBL" id="VIQT01000009">
    <property type="protein sequence ID" value="NDO38508.1"/>
    <property type="molecule type" value="Genomic_DNA"/>
</dbReference>
<dbReference type="Pfam" id="PF13714">
    <property type="entry name" value="PEP_mutase"/>
    <property type="match status" value="1"/>
</dbReference>
<dbReference type="RefSeq" id="WP_162220729.1">
    <property type="nucleotide sequence ID" value="NZ_CAMUSJ010000024.1"/>
</dbReference>
<dbReference type="CDD" id="cd00377">
    <property type="entry name" value="ICL_PEPM"/>
    <property type="match status" value="1"/>
</dbReference>
<protein>
    <submittedName>
        <fullName evidence="1">Isocitrate lyase/PEP mutase family protein</fullName>
    </submittedName>
</protein>
<evidence type="ECO:0000313" key="2">
    <source>
        <dbReference type="Proteomes" id="UP000462501"/>
    </source>
</evidence>
<dbReference type="Gene3D" id="3.20.20.60">
    <property type="entry name" value="Phosphoenolpyruvate-binding domains"/>
    <property type="match status" value="1"/>
</dbReference>
<reference evidence="1 2" key="1">
    <citation type="submission" date="2019-06" db="EMBL/GenBank/DDBJ databases">
        <title>Draft genome sequences of 15 bacterial species constituting the stable defined intestinal microbiota of the GM15 gnotobiotic mouse model.</title>
        <authorList>
            <person name="Elie C."/>
            <person name="Mathieu A."/>
            <person name="Saliou A."/>
            <person name="Darnaud M."/>
            <person name="Leulier F."/>
            <person name="Tamellini A."/>
        </authorList>
    </citation>
    <scope>NUCLEOTIDE SEQUENCE [LARGE SCALE GENOMIC DNA]</scope>
    <source>
        <strain evidence="1 2">JM4-15</strain>
    </source>
</reference>
<evidence type="ECO:0000313" key="1">
    <source>
        <dbReference type="EMBL" id="NDO38508.1"/>
    </source>
</evidence>
<organism evidence="1 2">
    <name type="scientific">Anaerotruncus colihominis</name>
    <dbReference type="NCBI Taxonomy" id="169435"/>
    <lineage>
        <taxon>Bacteria</taxon>
        <taxon>Bacillati</taxon>
        <taxon>Bacillota</taxon>
        <taxon>Clostridia</taxon>
        <taxon>Eubacteriales</taxon>
        <taxon>Oscillospiraceae</taxon>
        <taxon>Anaerotruncus</taxon>
    </lineage>
</organism>
<accession>A0A845SUD1</accession>
<keyword evidence="1" id="KW-0456">Lyase</keyword>
<dbReference type="GO" id="GO:0016833">
    <property type="term" value="F:oxo-acid-lyase activity"/>
    <property type="evidence" value="ECO:0007669"/>
    <property type="project" value="UniProtKB-ARBA"/>
</dbReference>
<proteinExistence type="predicted"/>
<dbReference type="SUPFAM" id="SSF51621">
    <property type="entry name" value="Phosphoenolpyruvate/pyruvate domain"/>
    <property type="match status" value="1"/>
</dbReference>
<name>A0A845SUD1_9FIRM</name>
<comment type="caution">
    <text evidence="1">The sequence shown here is derived from an EMBL/GenBank/DDBJ whole genome shotgun (WGS) entry which is preliminary data.</text>
</comment>
<dbReference type="AlphaFoldDB" id="A0A845SUD1"/>
<dbReference type="InterPro" id="IPR015813">
    <property type="entry name" value="Pyrv/PenolPyrv_kinase-like_dom"/>
</dbReference>
<dbReference type="Proteomes" id="UP000462501">
    <property type="component" value="Unassembled WGS sequence"/>
</dbReference>
<dbReference type="PANTHER" id="PTHR42905:SF5">
    <property type="entry name" value="CARBOXYVINYL-CARBOXYPHOSPHONATE PHOSPHORYLMUTASE, CHLOROPLASTIC"/>
    <property type="match status" value="1"/>
</dbReference>
<gene>
    <name evidence="1" type="ORF">FMM72_04485</name>
</gene>
<sequence length="288" mass="31792">MNKRTVLKNMFRDRETYFAPGVFDCIGAMAVEKAGFHTALISGNAVSASMFGLPDMGLLTMSEVTQSASHIAHSVEIPVIADADTGYGQPLNFIRTLHEFERGGIAGIHLEDQISPKKCAYYGGMHEVVPKEEYLRKLKAGIEAREDPDFCIIARTDALVSYGRETAISRANDYLEAGADAAFVVGCSSIEDVEAMARGVHGPLVVNINDTGELNRYSHEVFRQLGVKLVLYPATLRSLFLKQALETMDCLNKDGNTQQKLDSLATLTEFQKLTKVSEYEAMEYKYSK</sequence>